<reference evidence="3" key="1">
    <citation type="journal article" date="2019" name="Sci. Rep.">
        <title>Draft genome of Tanacetum cinerariifolium, the natural source of mosquito coil.</title>
        <authorList>
            <person name="Yamashiro T."/>
            <person name="Shiraishi A."/>
            <person name="Satake H."/>
            <person name="Nakayama K."/>
        </authorList>
    </citation>
    <scope>NUCLEOTIDE SEQUENCE</scope>
</reference>
<comment type="caution">
    <text evidence="3">The sequence shown here is derived from an EMBL/GenBank/DDBJ whole genome shotgun (WGS) entry which is preliminary data.</text>
</comment>
<dbReference type="InterPro" id="IPR057670">
    <property type="entry name" value="SH3_retrovirus"/>
</dbReference>
<dbReference type="Gene3D" id="3.30.420.10">
    <property type="entry name" value="Ribonuclease H-like superfamily/Ribonuclease H"/>
    <property type="match status" value="1"/>
</dbReference>
<dbReference type="Gene3D" id="3.10.10.10">
    <property type="entry name" value="HIV Type 1 Reverse Transcriptase, subunit A, domain 1"/>
    <property type="match status" value="2"/>
</dbReference>
<name>A0A6L2JS30_TANCI</name>
<sequence>MPVAKSPYRLAPTEMQELSNQLKELHDKGFIRPSSSPWGASVLFVRKKDGSFCIPKTAFRTRYIHLELTVMPFGLTNAPVSKEEHEVQLKWILELLEKEKLFGKFSKCKFWLQEVRFIRHVVNSEEEKLARKNELKARVITIHGVSTASSKTNASNLPNVDSISDAVIYSFFTSQSNSSQLDNEDLKQIDPDDLEEIDLKWQMTMLTMRARRFLQKTGRNLGNFMPPKPDLVFTDEHFVSEFVTSLHVLTNSGLKMLNTARQNSSRAAVLVNTIRPVNTAASHNKSCRRNELLIMDALDTECVVLSPNFKLLDESQVLLRVPRQNNMYNIDLRNVAPSGGLTCLFEKAILDESNLWHRRLMHINFKTMNKLVKGNLVRATKDETSGILKAFITGIENLIDHKVKIIRCDNGTKFKNKEMSQFCEMKGIRREFSIARTPQQNSVAERKNRTLIEAARTMLADSKLPTTFGLKQLILLAMSKIGYHLGKFNEKADEGSFVGYSTHSKAFRVFNTRTKIVEENLHITFLENKPNVIGNQTNGNVGTKAIIDAGQAKKKTGSGPQYIFLPLLTTNSQGPKSSKDKVADIAGKKSTEVLRKENGVQDPTKQGDKNDQQKDVRVKKKPLENNLNKNMTDCLVKERLLTITALTDLILLVHQLMLMFTPISAVGSTYVYFGGSILINAATLPNDPLMPDLEDTVDTGILSGAYDDEVEGKEADFNNLELTIVVDQERDCKENSNIFSQGIAFAIMSHESCSSWHTIYTGESLTVYNKDHPKEQIIGDPLSALQTSRMAKASQEHAMMDVKSAFLYGTIEEEVYVCQPLGFEDPHFPNKVYKVEKSLYGLHQASKAWYETLSTYLLENGFRRGIIDKNLFIKIEKNDILLVQVYVDDIIFGYTKKSLCTKFKGLMHKKFQMSSIGELTFFLGLQVMQKDDGIFISQDKYVADILKKFDFSSVKKASSPIETNKALLKDVEAQDVDVYLYRSMIRSSMCLTASRPDIMFAICACDRFQVTPKVSHLHAVKRIFRYLKGQPKLGLWYPKDSPFDLEAFPDNDYAEASLDRKSTTREHVAAASCCGQVKQSSMDGFGEMITSGL</sequence>
<protein>
    <submittedName>
        <fullName evidence="3">Uncharacterized mitochondrial protein AtMg00810-like</fullName>
    </submittedName>
</protein>
<dbReference type="EMBL" id="BKCJ010001163">
    <property type="protein sequence ID" value="GEU39357.1"/>
    <property type="molecule type" value="Genomic_DNA"/>
</dbReference>
<dbReference type="GO" id="GO:0003676">
    <property type="term" value="F:nucleic acid binding"/>
    <property type="evidence" value="ECO:0007669"/>
    <property type="project" value="InterPro"/>
</dbReference>
<dbReference type="InterPro" id="IPR012337">
    <property type="entry name" value="RNaseH-like_sf"/>
</dbReference>
<dbReference type="InterPro" id="IPR013103">
    <property type="entry name" value="RVT_2"/>
</dbReference>
<evidence type="ECO:0000259" key="2">
    <source>
        <dbReference type="PROSITE" id="PS50994"/>
    </source>
</evidence>
<feature type="region of interest" description="Disordered" evidence="1">
    <location>
        <begin position="573"/>
        <end position="621"/>
    </location>
</feature>
<evidence type="ECO:0000313" key="3">
    <source>
        <dbReference type="EMBL" id="GEU39357.1"/>
    </source>
</evidence>
<organism evidence="3">
    <name type="scientific">Tanacetum cinerariifolium</name>
    <name type="common">Dalmatian daisy</name>
    <name type="synonym">Chrysanthemum cinerariifolium</name>
    <dbReference type="NCBI Taxonomy" id="118510"/>
    <lineage>
        <taxon>Eukaryota</taxon>
        <taxon>Viridiplantae</taxon>
        <taxon>Streptophyta</taxon>
        <taxon>Embryophyta</taxon>
        <taxon>Tracheophyta</taxon>
        <taxon>Spermatophyta</taxon>
        <taxon>Magnoliopsida</taxon>
        <taxon>eudicotyledons</taxon>
        <taxon>Gunneridae</taxon>
        <taxon>Pentapetalae</taxon>
        <taxon>asterids</taxon>
        <taxon>campanulids</taxon>
        <taxon>Asterales</taxon>
        <taxon>Asteraceae</taxon>
        <taxon>Asteroideae</taxon>
        <taxon>Anthemideae</taxon>
        <taxon>Anthemidinae</taxon>
        <taxon>Tanacetum</taxon>
    </lineage>
</organism>
<dbReference type="InterPro" id="IPR043502">
    <property type="entry name" value="DNA/RNA_pol_sf"/>
</dbReference>
<dbReference type="Pfam" id="PF07727">
    <property type="entry name" value="RVT_2"/>
    <property type="match status" value="1"/>
</dbReference>
<dbReference type="Pfam" id="PF13976">
    <property type="entry name" value="gag_pre-integrs"/>
    <property type="match status" value="1"/>
</dbReference>
<dbReference type="Pfam" id="PF25597">
    <property type="entry name" value="SH3_retrovirus"/>
    <property type="match status" value="1"/>
</dbReference>
<dbReference type="Gene3D" id="3.30.70.270">
    <property type="match status" value="1"/>
</dbReference>
<dbReference type="InterPro" id="IPR025724">
    <property type="entry name" value="GAG-pre-integrase_dom"/>
</dbReference>
<accession>A0A6L2JS30</accession>
<feature type="compositionally biased region" description="Basic and acidic residues" evidence="1">
    <location>
        <begin position="577"/>
        <end position="616"/>
    </location>
</feature>
<dbReference type="InterPro" id="IPR053134">
    <property type="entry name" value="RNA-dir_DNA_polymerase"/>
</dbReference>
<dbReference type="GO" id="GO:0015074">
    <property type="term" value="P:DNA integration"/>
    <property type="evidence" value="ECO:0007669"/>
    <property type="project" value="InterPro"/>
</dbReference>
<dbReference type="SUPFAM" id="SSF53098">
    <property type="entry name" value="Ribonuclease H-like"/>
    <property type="match status" value="1"/>
</dbReference>
<dbReference type="PANTHER" id="PTHR24559:SF427">
    <property type="entry name" value="RNA-DIRECTED DNA POLYMERASE"/>
    <property type="match status" value="1"/>
</dbReference>
<dbReference type="PANTHER" id="PTHR24559">
    <property type="entry name" value="TRANSPOSON TY3-I GAG-POL POLYPROTEIN"/>
    <property type="match status" value="1"/>
</dbReference>
<dbReference type="SUPFAM" id="SSF56672">
    <property type="entry name" value="DNA/RNA polymerases"/>
    <property type="match status" value="2"/>
</dbReference>
<evidence type="ECO:0000256" key="1">
    <source>
        <dbReference type="SAM" id="MobiDB-lite"/>
    </source>
</evidence>
<dbReference type="PROSITE" id="PS50994">
    <property type="entry name" value="INTEGRASE"/>
    <property type="match status" value="1"/>
</dbReference>
<dbReference type="InterPro" id="IPR036397">
    <property type="entry name" value="RNaseH_sf"/>
</dbReference>
<dbReference type="AlphaFoldDB" id="A0A6L2JS30"/>
<dbReference type="InterPro" id="IPR001584">
    <property type="entry name" value="Integrase_cat-core"/>
</dbReference>
<gene>
    <name evidence="3" type="ORF">Tci_011335</name>
</gene>
<proteinExistence type="predicted"/>
<dbReference type="InterPro" id="IPR043128">
    <property type="entry name" value="Rev_trsase/Diguanyl_cyclase"/>
</dbReference>
<feature type="domain" description="Integrase catalytic" evidence="2">
    <location>
        <begin position="318"/>
        <end position="510"/>
    </location>
</feature>